<comment type="caution">
    <text evidence="5">The sequence shown here is derived from an EMBL/GenBank/DDBJ whole genome shotgun (WGS) entry which is preliminary data.</text>
</comment>
<dbReference type="Gene3D" id="1.20.1330.10">
    <property type="entry name" value="f41 fragment of flagellin, N-terminal domain"/>
    <property type="match status" value="1"/>
</dbReference>
<proteinExistence type="inferred from homology"/>
<gene>
    <name evidence="5" type="ORF">HF838_20305</name>
</gene>
<comment type="similarity">
    <text evidence="2">Belongs to the bacterial flagellin family.</text>
</comment>
<dbReference type="GO" id="GO:0005198">
    <property type="term" value="F:structural molecule activity"/>
    <property type="evidence" value="ECO:0007669"/>
    <property type="project" value="InterPro"/>
</dbReference>
<dbReference type="SUPFAM" id="SSF64518">
    <property type="entry name" value="Phase 1 flagellin"/>
    <property type="match status" value="1"/>
</dbReference>
<dbReference type="EMBL" id="JABAGO010000048">
    <property type="protein sequence ID" value="NMF00569.1"/>
    <property type="molecule type" value="Genomic_DNA"/>
</dbReference>
<dbReference type="Pfam" id="PF00700">
    <property type="entry name" value="Flagellin_C"/>
    <property type="match status" value="1"/>
</dbReference>
<dbReference type="InterPro" id="IPR046358">
    <property type="entry name" value="Flagellin_C"/>
</dbReference>
<dbReference type="InterPro" id="IPR042187">
    <property type="entry name" value="Flagellin_C_sub2"/>
</dbReference>
<organism evidence="5 6">
    <name type="scientific">Aneurinibacillus aneurinilyticus</name>
    <name type="common">Bacillus aneurinolyticus</name>
    <dbReference type="NCBI Taxonomy" id="1391"/>
    <lineage>
        <taxon>Bacteria</taxon>
        <taxon>Bacillati</taxon>
        <taxon>Bacillota</taxon>
        <taxon>Bacilli</taxon>
        <taxon>Bacillales</taxon>
        <taxon>Paenibacillaceae</taxon>
        <taxon>Aneurinibacillus group</taxon>
        <taxon>Aneurinibacillus</taxon>
    </lineage>
</organism>
<dbReference type="Proteomes" id="UP000561326">
    <property type="component" value="Unassembled WGS sequence"/>
</dbReference>
<dbReference type="PANTHER" id="PTHR42792:SF2">
    <property type="entry name" value="FLAGELLIN"/>
    <property type="match status" value="1"/>
</dbReference>
<name>A0A848CZM1_ANEAE</name>
<reference evidence="5 6" key="1">
    <citation type="submission" date="2020-04" db="EMBL/GenBank/DDBJ databases">
        <authorList>
            <person name="Hitch T.C.A."/>
            <person name="Wylensek D."/>
            <person name="Clavel T."/>
        </authorList>
    </citation>
    <scope>NUCLEOTIDE SEQUENCE [LARGE SCALE GENOMIC DNA]</scope>
    <source>
        <strain evidence="5 6">WB01_D5_05</strain>
    </source>
</reference>
<keyword evidence="3" id="KW-0975">Bacterial flagellum</keyword>
<evidence type="ECO:0000256" key="2">
    <source>
        <dbReference type="ARBA" id="ARBA00005709"/>
    </source>
</evidence>
<evidence type="ECO:0000259" key="4">
    <source>
        <dbReference type="Pfam" id="PF00700"/>
    </source>
</evidence>
<evidence type="ECO:0000256" key="3">
    <source>
        <dbReference type="ARBA" id="ARBA00023143"/>
    </source>
</evidence>
<feature type="domain" description="Flagellin C-terminal" evidence="4">
    <location>
        <begin position="299"/>
        <end position="384"/>
    </location>
</feature>
<sequence length="386" mass="41839">MNVVTDSKVLNMEGIDDTYYTGLENFLLSPDTDLAAGEYKMYLEANVSSDVTTLDLSKSKLEDGNYVIVGDEENGVIYRAGKDGKPVGSPLGKATDLLGIDASEITNDTKFTQSTTYTLTVKNGDEVVGKAENISFNNEEPINIYKVKKDTNGNYVENKDAGNIGLTVDFTNTGAKYVKRGGALEGEPYHSFKIDKLQRPSVILKDENDKVIAHQFVDNDRKFIEFGSTGITFGTGVVKAGETATNIVVRETLENASLTFQVGTNAGEVIALGISDIRTKALGIDKFKLTDETSASNAIAIIDGAIDKVSQVRSKLGAYQNRMEHTVNNITQSTENLTAAESRIRDADMAKEMTEFTKLNIINQSATAMLAQANQLPQGVLQLLKG</sequence>
<evidence type="ECO:0000313" key="6">
    <source>
        <dbReference type="Proteomes" id="UP000561326"/>
    </source>
</evidence>
<protein>
    <recommendedName>
        <fullName evidence="4">Flagellin C-terminal domain-containing protein</fullName>
    </recommendedName>
</protein>
<comment type="subcellular location">
    <subcellularLocation>
        <location evidence="1">Bacterial flagellum</location>
    </subcellularLocation>
</comment>
<dbReference type="AlphaFoldDB" id="A0A848CZM1"/>
<accession>A0A848CZM1</accession>
<dbReference type="InterPro" id="IPR001492">
    <property type="entry name" value="Flagellin"/>
</dbReference>
<dbReference type="PANTHER" id="PTHR42792">
    <property type="entry name" value="FLAGELLIN"/>
    <property type="match status" value="1"/>
</dbReference>
<dbReference type="GO" id="GO:0009288">
    <property type="term" value="C:bacterial-type flagellum"/>
    <property type="evidence" value="ECO:0007669"/>
    <property type="project" value="UniProtKB-SubCell"/>
</dbReference>
<evidence type="ECO:0000256" key="1">
    <source>
        <dbReference type="ARBA" id="ARBA00004365"/>
    </source>
</evidence>
<dbReference type="Gene3D" id="6.10.10.10">
    <property type="entry name" value="Flagellar export chaperone, C-terminal domain"/>
    <property type="match status" value="1"/>
</dbReference>
<evidence type="ECO:0000313" key="5">
    <source>
        <dbReference type="EMBL" id="NMF00569.1"/>
    </source>
</evidence>